<dbReference type="NCBIfam" id="TIGR02595">
    <property type="entry name" value="PEP_CTERM"/>
    <property type="match status" value="1"/>
</dbReference>
<sequence length="209" mass="21126">MLRQLVFILGLGLATSAQAALSPGSFGPASNPSVAQTPSFGLLAEGGVLGTNYIDFGVDFSFGNVEGYFDDGDALAFGGINGEGVLDLLTAVDGRIIVAGTTTGTTTGFISVEAGFASPGQLTLSVFDINNVLISSVVNDLTVGLNSRSLLTLTAPGIAYFSVSGTDTFGVAQINISGAAVPEPASWALMIGGFGLIGQSLRRRRAVAA</sequence>
<feature type="signal peptide" evidence="1">
    <location>
        <begin position="1"/>
        <end position="19"/>
    </location>
</feature>
<proteinExistence type="predicted"/>
<dbReference type="NCBIfam" id="NF035944">
    <property type="entry name" value="PEPxxWA-CTERM"/>
    <property type="match status" value="1"/>
</dbReference>
<dbReference type="RefSeq" id="WP_143554861.1">
    <property type="nucleotide sequence ID" value="NZ_VJWA01000001.1"/>
</dbReference>
<dbReference type="OrthoDB" id="7874461at2"/>
<evidence type="ECO:0000256" key="1">
    <source>
        <dbReference type="SAM" id="SignalP"/>
    </source>
</evidence>
<feature type="chain" id="PRO_5022127530" evidence="1">
    <location>
        <begin position="20"/>
        <end position="209"/>
    </location>
</feature>
<name>A0A552UGH1_9SPHN</name>
<evidence type="ECO:0000313" key="4">
    <source>
        <dbReference type="Proteomes" id="UP000317894"/>
    </source>
</evidence>
<reference evidence="3 4" key="1">
    <citation type="submission" date="2019-07" db="EMBL/GenBank/DDBJ databases">
        <title>Novel species isolated from glacier.</title>
        <authorList>
            <person name="Liu Q."/>
            <person name="Xin Y.-H."/>
        </authorList>
    </citation>
    <scope>NUCLEOTIDE SEQUENCE [LARGE SCALE GENOMIC DNA]</scope>
    <source>
        <strain evidence="3 4">LB1R16</strain>
    </source>
</reference>
<protein>
    <submittedName>
        <fullName evidence="3">PEP-CTERM sorting domain-containing protein</fullName>
    </submittedName>
</protein>
<feature type="domain" description="Ice-binding protein C-terminal" evidence="2">
    <location>
        <begin position="180"/>
        <end position="205"/>
    </location>
</feature>
<keyword evidence="4" id="KW-1185">Reference proteome</keyword>
<dbReference type="InterPro" id="IPR013424">
    <property type="entry name" value="Ice-binding_C"/>
</dbReference>
<evidence type="ECO:0000313" key="3">
    <source>
        <dbReference type="EMBL" id="TRW17316.1"/>
    </source>
</evidence>
<dbReference type="AlphaFoldDB" id="A0A552UGH1"/>
<keyword evidence="1" id="KW-0732">Signal</keyword>
<accession>A0A552UGH1</accession>
<evidence type="ECO:0000259" key="2">
    <source>
        <dbReference type="Pfam" id="PF07589"/>
    </source>
</evidence>
<dbReference type="Proteomes" id="UP000317894">
    <property type="component" value="Unassembled WGS sequence"/>
</dbReference>
<dbReference type="Pfam" id="PF07589">
    <property type="entry name" value="PEP-CTERM"/>
    <property type="match status" value="1"/>
</dbReference>
<gene>
    <name evidence="3" type="ORF">FMM06_03830</name>
</gene>
<dbReference type="EMBL" id="VJWA01000001">
    <property type="protein sequence ID" value="TRW17316.1"/>
    <property type="molecule type" value="Genomic_DNA"/>
</dbReference>
<comment type="caution">
    <text evidence="3">The sequence shown here is derived from an EMBL/GenBank/DDBJ whole genome shotgun (WGS) entry which is preliminary data.</text>
</comment>
<organism evidence="3 4">
    <name type="scientific">Glacieibacterium frigidum</name>
    <dbReference type="NCBI Taxonomy" id="2593303"/>
    <lineage>
        <taxon>Bacteria</taxon>
        <taxon>Pseudomonadati</taxon>
        <taxon>Pseudomonadota</taxon>
        <taxon>Alphaproteobacteria</taxon>
        <taxon>Sphingomonadales</taxon>
        <taxon>Sphingosinicellaceae</taxon>
        <taxon>Glacieibacterium</taxon>
    </lineage>
</organism>